<evidence type="ECO:0000259" key="8">
    <source>
        <dbReference type="Pfam" id="PF24827"/>
    </source>
</evidence>
<dbReference type="Proteomes" id="UP000184268">
    <property type="component" value="Unassembled WGS sequence"/>
</dbReference>
<dbReference type="InterPro" id="IPR055438">
    <property type="entry name" value="AstE_AspA_cat"/>
</dbReference>
<evidence type="ECO:0000256" key="1">
    <source>
        <dbReference type="ARBA" id="ARBA00006173"/>
    </source>
</evidence>
<dbReference type="PANTHER" id="PTHR15162:SF7">
    <property type="entry name" value="SUCCINYLGLUTAMATE DESUCCINYLASE"/>
    <property type="match status" value="1"/>
</dbReference>
<feature type="active site" description="Proton donor/acceptor" evidence="5">
    <location>
        <position position="163"/>
    </location>
</feature>
<evidence type="ECO:0000313" key="10">
    <source>
        <dbReference type="Proteomes" id="UP000184268"/>
    </source>
</evidence>
<evidence type="ECO:0000256" key="3">
    <source>
        <dbReference type="ARBA" id="ARBA00022801"/>
    </source>
</evidence>
<keyword evidence="3" id="KW-0378">Hydrolase</keyword>
<dbReference type="AlphaFoldDB" id="A0A1M5R9Y5"/>
<dbReference type="PANTHER" id="PTHR15162">
    <property type="entry name" value="ASPARTOACYLASE"/>
    <property type="match status" value="1"/>
</dbReference>
<evidence type="ECO:0000256" key="2">
    <source>
        <dbReference type="ARBA" id="ARBA00022723"/>
    </source>
</evidence>
<dbReference type="GO" id="GO:0016788">
    <property type="term" value="F:hydrolase activity, acting on ester bonds"/>
    <property type="evidence" value="ECO:0007669"/>
    <property type="project" value="InterPro"/>
</dbReference>
<dbReference type="HAMAP" id="MF_00704">
    <property type="entry name" value="Aspartoacylase"/>
    <property type="match status" value="1"/>
</dbReference>
<dbReference type="InterPro" id="IPR007036">
    <property type="entry name" value="Aste_AspA_hybrid_dom"/>
</dbReference>
<dbReference type="CDD" id="cd06909">
    <property type="entry name" value="M14_ASPA"/>
    <property type="match status" value="1"/>
</dbReference>
<dbReference type="NCBIfam" id="NF002601">
    <property type="entry name" value="PRK02259.1"/>
    <property type="match status" value="1"/>
</dbReference>
<dbReference type="RefSeq" id="WP_067657618.1">
    <property type="nucleotide sequence ID" value="NZ_FQXG01000002.1"/>
</dbReference>
<dbReference type="SUPFAM" id="SSF53187">
    <property type="entry name" value="Zn-dependent exopeptidases"/>
    <property type="match status" value="1"/>
</dbReference>
<evidence type="ECO:0000313" key="9">
    <source>
        <dbReference type="EMBL" id="SHH22836.1"/>
    </source>
</evidence>
<feature type="binding site" evidence="6">
    <location>
        <position position="103"/>
    </location>
    <ligand>
        <name>Zn(2+)</name>
        <dbReference type="ChEBI" id="CHEBI:29105"/>
    </ligand>
</feature>
<feature type="domain" description="AstE/AspA barrel-sandwich hybrid" evidence="7">
    <location>
        <begin position="205"/>
        <end position="286"/>
    </location>
</feature>
<keyword evidence="2 6" id="KW-0479">Metal-binding</keyword>
<reference evidence="9 10" key="1">
    <citation type="submission" date="2016-11" db="EMBL/GenBank/DDBJ databases">
        <authorList>
            <person name="Jaros S."/>
            <person name="Januszkiewicz K."/>
            <person name="Wedrychowicz H."/>
        </authorList>
    </citation>
    <scope>NUCLEOTIDE SEQUENCE [LARGE SCALE GENOMIC DNA]</scope>
    <source>
        <strain evidence="9 10">DSM 16917</strain>
    </source>
</reference>
<feature type="binding site" evidence="6">
    <location>
        <position position="16"/>
    </location>
    <ligand>
        <name>Zn(2+)</name>
        <dbReference type="ChEBI" id="CHEBI:29105"/>
    </ligand>
</feature>
<dbReference type="GO" id="GO:0016811">
    <property type="term" value="F:hydrolase activity, acting on carbon-nitrogen (but not peptide) bonds, in linear amides"/>
    <property type="evidence" value="ECO:0007669"/>
    <property type="project" value="InterPro"/>
</dbReference>
<keyword evidence="10" id="KW-1185">Reference proteome</keyword>
<dbReference type="Pfam" id="PF24827">
    <property type="entry name" value="AstE_AspA_cat"/>
    <property type="match status" value="1"/>
</dbReference>
<dbReference type="OrthoDB" id="531770at2"/>
<dbReference type="GO" id="GO:0046872">
    <property type="term" value="F:metal ion binding"/>
    <property type="evidence" value="ECO:0007669"/>
    <property type="project" value="UniProtKB-KW"/>
</dbReference>
<dbReference type="Gene3D" id="3.40.630.10">
    <property type="entry name" value="Zn peptidases"/>
    <property type="match status" value="1"/>
</dbReference>
<name>A0A1M5R9Y5_9GAMM</name>
<dbReference type="InterPro" id="IPR016708">
    <property type="entry name" value="Aspartoacylase"/>
</dbReference>
<gene>
    <name evidence="9" type="ORF">SAMN02745129_1533</name>
</gene>
<evidence type="ECO:0000259" key="7">
    <source>
        <dbReference type="Pfam" id="PF04952"/>
    </source>
</evidence>
<dbReference type="InterPro" id="IPR050178">
    <property type="entry name" value="AspA/AstE_fam"/>
</dbReference>
<protein>
    <submittedName>
        <fullName evidence="9">Aspartoacylase</fullName>
    </submittedName>
</protein>
<dbReference type="PIRSF" id="PIRSF018001">
    <property type="entry name" value="Aspartoacylase"/>
    <property type="match status" value="1"/>
</dbReference>
<comment type="similarity">
    <text evidence="1">Belongs to the AspA/AstE family. Aspartoacylase subfamily.</text>
</comment>
<dbReference type="STRING" id="299255.SAMN02745129_1533"/>
<dbReference type="GO" id="GO:0005829">
    <property type="term" value="C:cytosol"/>
    <property type="evidence" value="ECO:0007669"/>
    <property type="project" value="TreeGrafter"/>
</dbReference>
<feature type="binding site" evidence="6">
    <location>
        <position position="13"/>
    </location>
    <ligand>
        <name>Zn(2+)</name>
        <dbReference type="ChEBI" id="CHEBI:29105"/>
    </ligand>
</feature>
<evidence type="ECO:0000256" key="4">
    <source>
        <dbReference type="ARBA" id="ARBA00022833"/>
    </source>
</evidence>
<dbReference type="Pfam" id="PF04952">
    <property type="entry name" value="AstE_AspA_hybrid"/>
    <property type="match status" value="1"/>
</dbReference>
<organism evidence="9 10">
    <name type="scientific">Ferrimonas marina</name>
    <dbReference type="NCBI Taxonomy" id="299255"/>
    <lineage>
        <taxon>Bacteria</taxon>
        <taxon>Pseudomonadati</taxon>
        <taxon>Pseudomonadota</taxon>
        <taxon>Gammaproteobacteria</taxon>
        <taxon>Alteromonadales</taxon>
        <taxon>Ferrimonadaceae</taxon>
        <taxon>Ferrimonas</taxon>
    </lineage>
</organism>
<dbReference type="Gene3D" id="2.20.25.160">
    <property type="match status" value="1"/>
</dbReference>
<feature type="domain" description="Succinylglutamate desuccinylase/Aspartoacylase catalytic" evidence="8">
    <location>
        <begin position="5"/>
        <end position="190"/>
    </location>
</feature>
<evidence type="ECO:0000256" key="5">
    <source>
        <dbReference type="PIRSR" id="PIRSR018001-1"/>
    </source>
</evidence>
<comment type="cofactor">
    <cofactor evidence="6">
        <name>Zn(2+)</name>
        <dbReference type="ChEBI" id="CHEBI:29105"/>
    </cofactor>
    <text evidence="6">Binds 1 zinc ion per subunit.</text>
</comment>
<keyword evidence="4 6" id="KW-0862">Zinc</keyword>
<evidence type="ECO:0000256" key="6">
    <source>
        <dbReference type="PIRSR" id="PIRSR018001-3"/>
    </source>
</evidence>
<accession>A0A1M5R9Y5</accession>
<dbReference type="EMBL" id="FQXG01000002">
    <property type="protein sequence ID" value="SHH22836.1"/>
    <property type="molecule type" value="Genomic_DNA"/>
</dbReference>
<sequence>MEPLSVVVVGGTHGNEFSGIELVKRWRRQPLQREGLSIQTLWSNPKAHQQNRRYLEQDLNRQFELDKLADGEARDYEPLLAKSLNAQIGPKGASKTDLVIDLHNTTSNMGPTLILLESDPWHRRLAGFVKARMPEAVILLEDIKPAQQWGYLCTLGKRGVMVEVGPQPQSVLRPEILEQMATLTELVLDYASLAHLGDLPELPAEVEAFRYRDTLRLPLDQQGQPLGMVHANIDGKDFTELKPGQPVYQLFSGEEVLFDGTESGYPHFINEAAYYNTHNAFSLADKVCLTIPASE</sequence>
<proteinExistence type="inferred from homology"/>